<dbReference type="CDD" id="cd00565">
    <property type="entry name" value="Ubl_ThiS"/>
    <property type="match status" value="1"/>
</dbReference>
<dbReference type="NCBIfam" id="TIGR01683">
    <property type="entry name" value="thiS"/>
    <property type="match status" value="1"/>
</dbReference>
<dbReference type="SUPFAM" id="SSF54285">
    <property type="entry name" value="MoaD/ThiS"/>
    <property type="match status" value="1"/>
</dbReference>
<dbReference type="EMBL" id="FWWY01000001">
    <property type="protein sequence ID" value="SMC02197.1"/>
    <property type="molecule type" value="Genomic_DNA"/>
</dbReference>
<keyword evidence="2" id="KW-1185">Reference proteome</keyword>
<proteinExistence type="predicted"/>
<dbReference type="PANTHER" id="PTHR34472:SF1">
    <property type="entry name" value="SULFUR CARRIER PROTEIN THIS"/>
    <property type="match status" value="1"/>
</dbReference>
<dbReference type="STRING" id="28034.BFX07_03010"/>
<dbReference type="Pfam" id="PF02597">
    <property type="entry name" value="ThiS"/>
    <property type="match status" value="1"/>
</dbReference>
<dbReference type="InterPro" id="IPR012675">
    <property type="entry name" value="Beta-grasp_dom_sf"/>
</dbReference>
<protein>
    <submittedName>
        <fullName evidence="1">Sulfur carrier protein</fullName>
    </submittedName>
</protein>
<reference evidence="2" key="1">
    <citation type="submission" date="2017-04" db="EMBL/GenBank/DDBJ databases">
        <authorList>
            <person name="Varghese N."/>
            <person name="Submissions S."/>
        </authorList>
    </citation>
    <scope>NUCLEOTIDE SEQUENCE [LARGE SCALE GENOMIC DNA]</scope>
    <source>
        <strain evidence="2">DSM 9293</strain>
    </source>
</reference>
<dbReference type="InterPro" id="IPR016155">
    <property type="entry name" value="Mopterin_synth/thiamin_S_b"/>
</dbReference>
<dbReference type="PANTHER" id="PTHR34472">
    <property type="entry name" value="SULFUR CARRIER PROTEIN THIS"/>
    <property type="match status" value="1"/>
</dbReference>
<name>A0A1W1W7C7_SULTA</name>
<dbReference type="InterPro" id="IPR010035">
    <property type="entry name" value="Thi_S"/>
</dbReference>
<dbReference type="AlphaFoldDB" id="A0A1W1W7C7"/>
<accession>A0A1W1W7C7</accession>
<evidence type="ECO:0000313" key="2">
    <source>
        <dbReference type="Proteomes" id="UP000192660"/>
    </source>
</evidence>
<dbReference type="Proteomes" id="UP000192660">
    <property type="component" value="Unassembled WGS sequence"/>
</dbReference>
<evidence type="ECO:0000313" key="1">
    <source>
        <dbReference type="EMBL" id="SMC02197.1"/>
    </source>
</evidence>
<gene>
    <name evidence="1" type="ORF">SAMN00768000_0415</name>
</gene>
<dbReference type="RefSeq" id="WP_020376288.1">
    <property type="nucleotide sequence ID" value="NZ_FWWY01000001.1"/>
</dbReference>
<dbReference type="InterPro" id="IPR003749">
    <property type="entry name" value="ThiS/MoaD-like"/>
</dbReference>
<dbReference type="Gene3D" id="3.10.20.30">
    <property type="match status" value="1"/>
</dbReference>
<organism evidence="1 2">
    <name type="scientific">Sulfobacillus thermosulfidooxidans (strain DSM 9293 / VKM B-1269 / AT-1)</name>
    <dbReference type="NCBI Taxonomy" id="929705"/>
    <lineage>
        <taxon>Bacteria</taxon>
        <taxon>Bacillati</taxon>
        <taxon>Bacillota</taxon>
        <taxon>Clostridia</taxon>
        <taxon>Eubacteriales</taxon>
        <taxon>Clostridiales Family XVII. Incertae Sedis</taxon>
        <taxon>Sulfobacillus</taxon>
    </lineage>
</organism>
<sequence length="66" mass="7301">MRLIINGEPRDLPNVRTVKEMLDVLGVDHQTVAVMVNGEIIGRTDFDQAQVQESHTVEIVRFVGGG</sequence>